<protein>
    <recommendedName>
        <fullName evidence="3">DUF2281 domain-containing protein</fullName>
    </recommendedName>
</protein>
<organism evidence="1 2">
    <name type="scientific">Dactylococcopsis salina (strain PCC 8305)</name>
    <name type="common">Myxobactron salinum</name>
    <dbReference type="NCBI Taxonomy" id="13035"/>
    <lineage>
        <taxon>Bacteria</taxon>
        <taxon>Bacillati</taxon>
        <taxon>Cyanobacteriota</taxon>
        <taxon>Cyanophyceae</taxon>
        <taxon>Nodosilineales</taxon>
        <taxon>Cymatolegaceae</taxon>
        <taxon>Dactylococcopsis</taxon>
    </lineage>
</organism>
<dbReference type="KEGG" id="dsl:Dacsa_1031"/>
<accession>K9YS32</accession>
<proteinExistence type="predicted"/>
<dbReference type="STRING" id="13035.Dacsa_1031"/>
<dbReference type="AlphaFoldDB" id="K9YS32"/>
<dbReference type="eggNOG" id="ENOG50336K6">
    <property type="taxonomic scope" value="Bacteria"/>
</dbReference>
<name>K9YS32_DACS8</name>
<evidence type="ECO:0000313" key="2">
    <source>
        <dbReference type="Proteomes" id="UP000010482"/>
    </source>
</evidence>
<evidence type="ECO:0008006" key="3">
    <source>
        <dbReference type="Google" id="ProtNLM"/>
    </source>
</evidence>
<dbReference type="RefSeq" id="WP_015228756.1">
    <property type="nucleotide sequence ID" value="NC_019780.1"/>
</dbReference>
<dbReference type="Proteomes" id="UP000010482">
    <property type="component" value="Chromosome"/>
</dbReference>
<reference evidence="1" key="1">
    <citation type="submission" date="2012-04" db="EMBL/GenBank/DDBJ databases">
        <title>Finished genome of Dactylococcopsis salina PCC 8305.</title>
        <authorList>
            <consortium name="US DOE Joint Genome Institute"/>
            <person name="Gugger M."/>
            <person name="Coursin T."/>
            <person name="Rippka R."/>
            <person name="Tandeau De Marsac N."/>
            <person name="Huntemann M."/>
            <person name="Wei C.-L."/>
            <person name="Han J."/>
            <person name="Detter J.C."/>
            <person name="Han C."/>
            <person name="Tapia R."/>
            <person name="Daligault H."/>
            <person name="Chen A."/>
            <person name="Krypides N."/>
            <person name="Mavromatis K."/>
            <person name="Markowitz V."/>
            <person name="Szeto E."/>
            <person name="Ivanova N."/>
            <person name="Ovchinnikova G."/>
            <person name="Pagani I."/>
            <person name="Pati A."/>
            <person name="Goodwin L."/>
            <person name="Peters L."/>
            <person name="Pitluck S."/>
            <person name="Woyke T."/>
            <person name="Kerfeld C."/>
        </authorList>
    </citation>
    <scope>NUCLEOTIDE SEQUENCE [LARGE SCALE GENOMIC DNA]</scope>
    <source>
        <strain evidence="1">PCC 8305</strain>
    </source>
</reference>
<keyword evidence="2" id="KW-1185">Reference proteome</keyword>
<sequence length="93" mass="10550">MTANLEQTILEKFRKLPVEKQKDILDLLDFMESGLSDSPTNLEIENARKTLNAAKKKAQSAPPQPATELWGEFNRIKTLIAEDYLYKLRGGSQ</sequence>
<evidence type="ECO:0000313" key="1">
    <source>
        <dbReference type="EMBL" id="AFZ49746.1"/>
    </source>
</evidence>
<dbReference type="EMBL" id="CP003944">
    <property type="protein sequence ID" value="AFZ49746.1"/>
    <property type="molecule type" value="Genomic_DNA"/>
</dbReference>
<gene>
    <name evidence="1" type="ORF">Dacsa_1031</name>
</gene>
<dbReference type="HOGENOM" id="CLU_174693_0_0_3"/>